<name>A0A3D8YEK5_9BACT</name>
<feature type="transmembrane region" description="Helical" evidence="1">
    <location>
        <begin position="6"/>
        <end position="22"/>
    </location>
</feature>
<dbReference type="Pfam" id="PF05569">
    <property type="entry name" value="Peptidase_M56"/>
    <property type="match status" value="1"/>
</dbReference>
<evidence type="ECO:0000313" key="3">
    <source>
        <dbReference type="EMBL" id="REA63023.1"/>
    </source>
</evidence>
<organism evidence="3 4">
    <name type="scientific">Dyadobacter luteus</name>
    <dbReference type="NCBI Taxonomy" id="2259619"/>
    <lineage>
        <taxon>Bacteria</taxon>
        <taxon>Pseudomonadati</taxon>
        <taxon>Bacteroidota</taxon>
        <taxon>Cytophagia</taxon>
        <taxon>Cytophagales</taxon>
        <taxon>Spirosomataceae</taxon>
        <taxon>Dyadobacter</taxon>
    </lineage>
</organism>
<evidence type="ECO:0000259" key="2">
    <source>
        <dbReference type="Pfam" id="PF05569"/>
    </source>
</evidence>
<keyword evidence="1" id="KW-0472">Membrane</keyword>
<dbReference type="OrthoDB" id="1522859at2"/>
<gene>
    <name evidence="3" type="ORF">DSL64_05210</name>
</gene>
<accession>A0A3D8YEK5</accession>
<feature type="transmembrane region" description="Helical" evidence="1">
    <location>
        <begin position="96"/>
        <end position="115"/>
    </location>
</feature>
<sequence length="501" mass="58035">MITYFIKFILCSFALLLFYRLFLEKEKMHHFNRFYLLASILFSLTIPLVSIELTNPGPVEYASVVQKLNTYPVINPESSSIIAASPTSSAANNLEYIIPGMYAVVTFLLTLRLILNFNTLLNKKKGKTLIDYHQSKLVLLTEEVTTFSFLNYIFVNEKLFREGHIKPEILTHELAHVQQKHTLDLLFTELVSAVFWINPLLHFYKKAITLNHEFLADGAVLNQFENVQNYQLLLLDNVLHAKQANLTSSFNYSITKNRLIMMTKNSNRTLTVLKKGIVPLLSFGLALIFCEKIYSQNTPKTTVSKVQPIVKPEEGKTPVDSANPKYPRALYAQKSGSGLSLDQIREFEDILEKHTNYTTNKKGRTDRIVRMPPALKDQMYERYTRMDKEQQQQQFDQGLIIMQMDIPVKKAPTPEMFENWKRPTVFGIWINDKQVPNSELDKYKYSDIAEYDLSKLYGAALKGRIYKYQLNLLTNDHFDKTYEERVLNRVIISRTWLPKAP</sequence>
<dbReference type="InterPro" id="IPR008756">
    <property type="entry name" value="Peptidase_M56"/>
</dbReference>
<dbReference type="AlphaFoldDB" id="A0A3D8YEK5"/>
<dbReference type="PANTHER" id="PTHR34978:SF3">
    <property type="entry name" value="SLR0241 PROTEIN"/>
    <property type="match status" value="1"/>
</dbReference>
<reference evidence="3 4" key="1">
    <citation type="submission" date="2018-07" db="EMBL/GenBank/DDBJ databases">
        <title>Dyadobacter roseus sp. nov., isolated from rose rhizosphere soil.</title>
        <authorList>
            <person name="Chen L."/>
        </authorList>
    </citation>
    <scope>NUCLEOTIDE SEQUENCE [LARGE SCALE GENOMIC DNA]</scope>
    <source>
        <strain evidence="3 4">RS19</strain>
    </source>
</reference>
<keyword evidence="1" id="KW-1133">Transmembrane helix</keyword>
<evidence type="ECO:0000256" key="1">
    <source>
        <dbReference type="SAM" id="Phobius"/>
    </source>
</evidence>
<dbReference type="PANTHER" id="PTHR34978">
    <property type="entry name" value="POSSIBLE SENSOR-TRANSDUCER PROTEIN BLAR"/>
    <property type="match status" value="1"/>
</dbReference>
<keyword evidence="4" id="KW-1185">Reference proteome</keyword>
<evidence type="ECO:0000313" key="4">
    <source>
        <dbReference type="Proteomes" id="UP000256373"/>
    </source>
</evidence>
<feature type="domain" description="Peptidase M56" evidence="2">
    <location>
        <begin position="169"/>
        <end position="261"/>
    </location>
</feature>
<comment type="caution">
    <text evidence="3">The sequence shown here is derived from an EMBL/GenBank/DDBJ whole genome shotgun (WGS) entry which is preliminary data.</text>
</comment>
<protein>
    <recommendedName>
        <fullName evidence="2">Peptidase M56 domain-containing protein</fullName>
    </recommendedName>
</protein>
<feature type="transmembrane region" description="Helical" evidence="1">
    <location>
        <begin position="272"/>
        <end position="289"/>
    </location>
</feature>
<dbReference type="RefSeq" id="WP_115829611.1">
    <property type="nucleotide sequence ID" value="NZ_QNUL01000003.1"/>
</dbReference>
<dbReference type="InterPro" id="IPR052173">
    <property type="entry name" value="Beta-lactam_resp_regulator"/>
</dbReference>
<dbReference type="EMBL" id="QNUL01000003">
    <property type="protein sequence ID" value="REA63023.1"/>
    <property type="molecule type" value="Genomic_DNA"/>
</dbReference>
<proteinExistence type="predicted"/>
<feature type="transmembrane region" description="Helical" evidence="1">
    <location>
        <begin position="34"/>
        <end position="51"/>
    </location>
</feature>
<dbReference type="Proteomes" id="UP000256373">
    <property type="component" value="Unassembled WGS sequence"/>
</dbReference>
<keyword evidence="1" id="KW-0812">Transmembrane</keyword>